<evidence type="ECO:0008006" key="3">
    <source>
        <dbReference type="Google" id="ProtNLM"/>
    </source>
</evidence>
<dbReference type="HOGENOM" id="CLU_885820_0_0_1"/>
<accession>A0A0D0B7N9</accession>
<dbReference type="Proteomes" id="UP000053593">
    <property type="component" value="Unassembled WGS sequence"/>
</dbReference>
<gene>
    <name evidence="1" type="ORF">GYMLUDRAFT_668928</name>
</gene>
<dbReference type="SUPFAM" id="SSF52047">
    <property type="entry name" value="RNI-like"/>
    <property type="match status" value="1"/>
</dbReference>
<reference evidence="1 2" key="1">
    <citation type="submission" date="2014-04" db="EMBL/GenBank/DDBJ databases">
        <title>Evolutionary Origins and Diversification of the Mycorrhizal Mutualists.</title>
        <authorList>
            <consortium name="DOE Joint Genome Institute"/>
            <consortium name="Mycorrhizal Genomics Consortium"/>
            <person name="Kohler A."/>
            <person name="Kuo A."/>
            <person name="Nagy L.G."/>
            <person name="Floudas D."/>
            <person name="Copeland A."/>
            <person name="Barry K.W."/>
            <person name="Cichocki N."/>
            <person name="Veneault-Fourrey C."/>
            <person name="LaButti K."/>
            <person name="Lindquist E.A."/>
            <person name="Lipzen A."/>
            <person name="Lundell T."/>
            <person name="Morin E."/>
            <person name="Murat C."/>
            <person name="Riley R."/>
            <person name="Ohm R."/>
            <person name="Sun H."/>
            <person name="Tunlid A."/>
            <person name="Henrissat B."/>
            <person name="Grigoriev I.V."/>
            <person name="Hibbett D.S."/>
            <person name="Martin F."/>
        </authorList>
    </citation>
    <scope>NUCLEOTIDE SEQUENCE [LARGE SCALE GENOMIC DNA]</scope>
    <source>
        <strain evidence="1 2">FD-317 M1</strain>
    </source>
</reference>
<organism evidence="1 2">
    <name type="scientific">Collybiopsis luxurians FD-317 M1</name>
    <dbReference type="NCBI Taxonomy" id="944289"/>
    <lineage>
        <taxon>Eukaryota</taxon>
        <taxon>Fungi</taxon>
        <taxon>Dikarya</taxon>
        <taxon>Basidiomycota</taxon>
        <taxon>Agaricomycotina</taxon>
        <taxon>Agaricomycetes</taxon>
        <taxon>Agaricomycetidae</taxon>
        <taxon>Agaricales</taxon>
        <taxon>Marasmiineae</taxon>
        <taxon>Omphalotaceae</taxon>
        <taxon>Collybiopsis</taxon>
        <taxon>Collybiopsis luxurians</taxon>
    </lineage>
</organism>
<proteinExistence type="predicted"/>
<dbReference type="AlphaFoldDB" id="A0A0D0B7N9"/>
<dbReference type="OrthoDB" id="2745898at2759"/>
<evidence type="ECO:0000313" key="2">
    <source>
        <dbReference type="Proteomes" id="UP000053593"/>
    </source>
</evidence>
<keyword evidence="2" id="KW-1185">Reference proteome</keyword>
<name>A0A0D0B7N9_9AGAR</name>
<sequence length="307" mass="34968">MALRRSERIFKRNHRRIPNEISSMIIDNLADNFPALRNLALVCKDFAALAQPHIFRYIDLANDPSENTVVGPVCSYPRVRRLESLLESSKIHQFVQRLDLSSDRISSDELEVMTRILHLLTSLTRISMRDPESRLFMEIENSSLVGTLKRLRIDSSFRYNWNVASFQRILISLSCLEVLAICGSPEFLEPGAFSLPSSLRMASFTGIRADWLCAIGEGLKIVPLPFLHTLVLDPLFADRESDIGWDGLRIGTHIVYRLHITNAPYSNSDYQMMRVLPFIFATRGIEVSKLAPIVCTFCRLYDSSSSR</sequence>
<dbReference type="InterPro" id="IPR032675">
    <property type="entry name" value="LRR_dom_sf"/>
</dbReference>
<evidence type="ECO:0000313" key="1">
    <source>
        <dbReference type="EMBL" id="KIK59485.1"/>
    </source>
</evidence>
<dbReference type="EMBL" id="KN834779">
    <property type="protein sequence ID" value="KIK59485.1"/>
    <property type="molecule type" value="Genomic_DNA"/>
</dbReference>
<dbReference type="Gene3D" id="3.80.10.10">
    <property type="entry name" value="Ribonuclease Inhibitor"/>
    <property type="match status" value="1"/>
</dbReference>
<protein>
    <recommendedName>
        <fullName evidence="3">F-box domain-containing protein</fullName>
    </recommendedName>
</protein>